<evidence type="ECO:0000313" key="3">
    <source>
        <dbReference type="EMBL" id="PSU95038.1"/>
    </source>
</evidence>
<evidence type="ECO:0000313" key="4">
    <source>
        <dbReference type="Proteomes" id="UP000241426"/>
    </source>
</evidence>
<dbReference type="PROSITE" id="PS50887">
    <property type="entry name" value="GGDEF"/>
    <property type="match status" value="1"/>
</dbReference>
<evidence type="ECO:0000256" key="2">
    <source>
        <dbReference type="ARBA" id="ARBA00034247"/>
    </source>
</evidence>
<dbReference type="GO" id="GO:1902201">
    <property type="term" value="P:negative regulation of bacterial-type flagellum-dependent cell motility"/>
    <property type="evidence" value="ECO:0007669"/>
    <property type="project" value="TreeGrafter"/>
</dbReference>
<protein>
    <recommendedName>
        <fullName evidence="1">diguanylate cyclase</fullName>
        <ecNumber evidence="1">2.7.7.65</ecNumber>
    </recommendedName>
</protein>
<dbReference type="InterPro" id="IPR000160">
    <property type="entry name" value="GGDEF_dom"/>
</dbReference>
<dbReference type="CDD" id="cd01949">
    <property type="entry name" value="GGDEF"/>
    <property type="match status" value="1"/>
</dbReference>
<dbReference type="InterPro" id="IPR050469">
    <property type="entry name" value="Diguanylate_Cyclase"/>
</dbReference>
<dbReference type="Pfam" id="PF00990">
    <property type="entry name" value="GGDEF"/>
    <property type="match status" value="1"/>
</dbReference>
<comment type="caution">
    <text evidence="3">The sequence shown here is derived from an EMBL/GenBank/DDBJ whole genome shotgun (WGS) entry which is preliminary data.</text>
</comment>
<reference evidence="3 4" key="1">
    <citation type="submission" date="2018-01" db="EMBL/GenBank/DDBJ databases">
        <title>Whole genome sequencing of Histamine producing bacteria.</title>
        <authorList>
            <person name="Butler K."/>
        </authorList>
    </citation>
    <scope>NUCLEOTIDE SEQUENCE [LARGE SCALE GENOMIC DNA]</scope>
    <source>
        <strain evidence="3 4">FS-7.2</strain>
    </source>
</reference>
<proteinExistence type="predicted"/>
<dbReference type="InterPro" id="IPR043128">
    <property type="entry name" value="Rev_trsase/Diguanyl_cyclase"/>
</dbReference>
<dbReference type="Proteomes" id="UP000241426">
    <property type="component" value="Unassembled WGS sequence"/>
</dbReference>
<dbReference type="RefSeq" id="WP_036790007.1">
    <property type="nucleotide sequence ID" value="NZ_JAUZMX010000002.1"/>
</dbReference>
<sequence length="350" mass="39808">MATLIKSTQLQATNFAYIELSEKTLKKQLSLLFPFSGAICAVIAFTYFISQQGHYFTVVGILGMTLCYTLAALNRTLFSATILFWIFLIATTLVCSSGFYFTGARHISNTIGLTIPLLSFFALQIRTATWYSAIFGLLYIVLSVSEITNKHMQISSALQNICAYSIIFVMAFLLSRHRYDAILQVKRTTTNDFLTGLLNREGLLPLYLNESSRCKRYRRDISMLLINIDKFREVNDRFGLDAGDKTLMMLAKCLRETCDKNMHIARLSSQEFCIIIPDADVPAAEQFAIKFRDEISQWVLELTTGHQINITVSIGITNIEYQDFSYDYIKAESALMRAKRWGYNQIATNE</sequence>
<accession>A0A0B7JBZ8</accession>
<dbReference type="PANTHER" id="PTHR45138">
    <property type="entry name" value="REGULATORY COMPONENTS OF SENSORY TRANSDUCTION SYSTEM"/>
    <property type="match status" value="1"/>
</dbReference>
<dbReference type="GO" id="GO:0052621">
    <property type="term" value="F:diguanylate cyclase activity"/>
    <property type="evidence" value="ECO:0007669"/>
    <property type="project" value="UniProtKB-EC"/>
</dbReference>
<evidence type="ECO:0000256" key="1">
    <source>
        <dbReference type="ARBA" id="ARBA00012528"/>
    </source>
</evidence>
<name>A0A0B7JBZ8_9GAMM</name>
<dbReference type="EMBL" id="PYNF01000021">
    <property type="protein sequence ID" value="PSU95038.1"/>
    <property type="molecule type" value="Genomic_DNA"/>
</dbReference>
<dbReference type="Gene3D" id="3.30.70.270">
    <property type="match status" value="1"/>
</dbReference>
<dbReference type="GO" id="GO:0043709">
    <property type="term" value="P:cell adhesion involved in single-species biofilm formation"/>
    <property type="evidence" value="ECO:0007669"/>
    <property type="project" value="TreeGrafter"/>
</dbReference>
<dbReference type="EC" id="2.7.7.65" evidence="1"/>
<gene>
    <name evidence="3" type="ORF">C9J27_18740</name>
</gene>
<dbReference type="InterPro" id="IPR029787">
    <property type="entry name" value="Nucleotide_cyclase"/>
</dbReference>
<dbReference type="GO" id="GO:0005886">
    <property type="term" value="C:plasma membrane"/>
    <property type="evidence" value="ECO:0007669"/>
    <property type="project" value="TreeGrafter"/>
</dbReference>
<accession>A0A2T3KDS7</accession>
<dbReference type="PANTHER" id="PTHR45138:SF9">
    <property type="entry name" value="DIGUANYLATE CYCLASE DGCM-RELATED"/>
    <property type="match status" value="1"/>
</dbReference>
<comment type="catalytic activity">
    <reaction evidence="2">
        <text>2 GTP = 3',3'-c-di-GMP + 2 diphosphate</text>
        <dbReference type="Rhea" id="RHEA:24898"/>
        <dbReference type="ChEBI" id="CHEBI:33019"/>
        <dbReference type="ChEBI" id="CHEBI:37565"/>
        <dbReference type="ChEBI" id="CHEBI:58805"/>
        <dbReference type="EC" id="2.7.7.65"/>
    </reaction>
</comment>
<dbReference type="GeneID" id="29946095"/>
<dbReference type="SMART" id="SM00267">
    <property type="entry name" value="GGDEF"/>
    <property type="match status" value="1"/>
</dbReference>
<dbReference type="SUPFAM" id="SSF55073">
    <property type="entry name" value="Nucleotide cyclase"/>
    <property type="match status" value="1"/>
</dbReference>
<dbReference type="NCBIfam" id="TIGR00254">
    <property type="entry name" value="GGDEF"/>
    <property type="match status" value="1"/>
</dbReference>
<dbReference type="eggNOG" id="COG2199">
    <property type="taxonomic scope" value="Bacteria"/>
</dbReference>
<dbReference type="AlphaFoldDB" id="A0A0B7JBZ8"/>
<organism evidence="3 4">
    <name type="scientific">Photobacterium kishitanii</name>
    <dbReference type="NCBI Taxonomy" id="318456"/>
    <lineage>
        <taxon>Bacteria</taxon>
        <taxon>Pseudomonadati</taxon>
        <taxon>Pseudomonadota</taxon>
        <taxon>Gammaproteobacteria</taxon>
        <taxon>Vibrionales</taxon>
        <taxon>Vibrionaceae</taxon>
        <taxon>Photobacterium</taxon>
    </lineage>
</organism>